<accession>A0A1G9SLJ8</accession>
<protein>
    <submittedName>
        <fullName evidence="2">Uncharacterized protein</fullName>
    </submittedName>
</protein>
<gene>
    <name evidence="2" type="ORF">SAMN05421823_112200</name>
</gene>
<keyword evidence="3" id="KW-1185">Reference proteome</keyword>
<evidence type="ECO:0000313" key="3">
    <source>
        <dbReference type="Proteomes" id="UP000198510"/>
    </source>
</evidence>
<proteinExistence type="predicted"/>
<dbReference type="AlphaFoldDB" id="A0A1G9SLJ8"/>
<feature type="compositionally biased region" description="Basic and acidic residues" evidence="1">
    <location>
        <begin position="62"/>
        <end position="81"/>
    </location>
</feature>
<dbReference type="Proteomes" id="UP000198510">
    <property type="component" value="Unassembled WGS sequence"/>
</dbReference>
<organism evidence="2 3">
    <name type="scientific">Catalinimonas alkaloidigena</name>
    <dbReference type="NCBI Taxonomy" id="1075417"/>
    <lineage>
        <taxon>Bacteria</taxon>
        <taxon>Pseudomonadati</taxon>
        <taxon>Bacteroidota</taxon>
        <taxon>Cytophagia</taxon>
        <taxon>Cytophagales</taxon>
        <taxon>Catalimonadaceae</taxon>
        <taxon>Catalinimonas</taxon>
    </lineage>
</organism>
<sequence length="317" mass="36319">MAGERLPARFSLRSQLWFRWTAKCLETVTKPYANRRHNTNKMKIHLLLLIVSLLCYSCSSTTKKEPTKAGTESHIEGEHSNDTNSEEPIMIDNDSRIERKNSSDSKSKELPKTSSEDRIEGKYPNDVNSMVSIIDTTMNPFANGLRFSSGECEHNIEAKRIHCVISKFPDIPLPMHFGPIPEINLNSDFEIKDSIFITKALRDSNYFTEEERQYSYYFGVNIPNNYDFETVIIPEWFSVGKSYILLTISSSGENINKLVIGSESSDHESVFGKIESLNDIEVTTKKFGYDKEKDLLYFSSSITEEYRINDKGEILKK</sequence>
<feature type="compositionally biased region" description="Basic and acidic residues" evidence="1">
    <location>
        <begin position="93"/>
        <end position="123"/>
    </location>
</feature>
<dbReference type="EMBL" id="FNFO01000012">
    <property type="protein sequence ID" value="SDM36150.1"/>
    <property type="molecule type" value="Genomic_DNA"/>
</dbReference>
<evidence type="ECO:0000313" key="2">
    <source>
        <dbReference type="EMBL" id="SDM36150.1"/>
    </source>
</evidence>
<reference evidence="2 3" key="1">
    <citation type="submission" date="2016-10" db="EMBL/GenBank/DDBJ databases">
        <authorList>
            <person name="de Groot N.N."/>
        </authorList>
    </citation>
    <scope>NUCLEOTIDE SEQUENCE [LARGE SCALE GENOMIC DNA]</scope>
    <source>
        <strain evidence="2 3">DSM 25186</strain>
    </source>
</reference>
<evidence type="ECO:0000256" key="1">
    <source>
        <dbReference type="SAM" id="MobiDB-lite"/>
    </source>
</evidence>
<name>A0A1G9SLJ8_9BACT</name>
<feature type="region of interest" description="Disordered" evidence="1">
    <location>
        <begin position="62"/>
        <end position="123"/>
    </location>
</feature>